<evidence type="ECO:0000256" key="15">
    <source>
        <dbReference type="SAM" id="MobiDB-lite"/>
    </source>
</evidence>
<evidence type="ECO:0000259" key="16">
    <source>
        <dbReference type="SMART" id="SM00891"/>
    </source>
</evidence>
<comment type="function">
    <text evidence="14">Interacts with EME1 to form a DNA structure-specific endonuclease with substrate preference for branched DNA structures with a 5'-end at the branch nick. Typical substrates include 3'-flap structures, D-loops, replication forks and nicked Holliday junctions. May be required in mitosis for the processing of stalled or collapsed replication fork intermediates. May be required in meiosis for the repair of meiosis-specific double strand breaks subsequent to single-end invasion (SEI).</text>
</comment>
<dbReference type="Gene3D" id="3.40.50.10130">
    <property type="match status" value="1"/>
</dbReference>
<evidence type="ECO:0000256" key="11">
    <source>
        <dbReference type="ARBA" id="ARBA00023204"/>
    </source>
</evidence>
<comment type="subunit">
    <text evidence="14">Interacts with EME1.</text>
</comment>
<dbReference type="InterPro" id="IPR027421">
    <property type="entry name" value="DNA_pol_lamdba_lyase_dom_sf"/>
</dbReference>
<keyword evidence="11 14" id="KW-0234">DNA repair</keyword>
<evidence type="ECO:0000256" key="4">
    <source>
        <dbReference type="ARBA" id="ARBA00022722"/>
    </source>
</evidence>
<accession>A0A423X675</accession>
<evidence type="ECO:0000256" key="9">
    <source>
        <dbReference type="ARBA" id="ARBA00022842"/>
    </source>
</evidence>
<dbReference type="Pfam" id="PF21136">
    <property type="entry name" value="WHD_MUS81"/>
    <property type="match status" value="1"/>
</dbReference>
<evidence type="ECO:0000256" key="8">
    <source>
        <dbReference type="ARBA" id="ARBA00022801"/>
    </source>
</evidence>
<comment type="similarity">
    <text evidence="3 14">Belongs to the XPF family.</text>
</comment>
<gene>
    <name evidence="17" type="ORF">VMCG_00965</name>
</gene>
<dbReference type="GO" id="GO:0048257">
    <property type="term" value="F:3'-flap endonuclease activity"/>
    <property type="evidence" value="ECO:0007669"/>
    <property type="project" value="TreeGrafter"/>
</dbReference>
<feature type="compositionally biased region" description="Polar residues" evidence="15">
    <location>
        <begin position="256"/>
        <end position="265"/>
    </location>
</feature>
<dbReference type="PANTHER" id="PTHR13451">
    <property type="entry name" value="CLASS II CROSSOVER JUNCTION ENDONUCLEASE MUS81"/>
    <property type="match status" value="1"/>
</dbReference>
<dbReference type="InterPro" id="IPR006166">
    <property type="entry name" value="ERCC4_domain"/>
</dbReference>
<dbReference type="GO" id="GO:0048476">
    <property type="term" value="C:Holliday junction resolvase complex"/>
    <property type="evidence" value="ECO:0007669"/>
    <property type="project" value="UniProtKB-UniRule"/>
</dbReference>
<dbReference type="FunFam" id="1.10.10.10:FF:000307">
    <property type="entry name" value="Crossover junction endonuclease MUS81"/>
    <property type="match status" value="1"/>
</dbReference>
<evidence type="ECO:0000313" key="18">
    <source>
        <dbReference type="Proteomes" id="UP000283895"/>
    </source>
</evidence>
<comment type="subcellular location">
    <subcellularLocation>
        <location evidence="2 14">Nucleus</location>
    </subcellularLocation>
</comment>
<dbReference type="GO" id="GO:0000712">
    <property type="term" value="P:resolution of meiotic recombination intermediates"/>
    <property type="evidence" value="ECO:0007669"/>
    <property type="project" value="UniProtKB-ARBA"/>
</dbReference>
<keyword evidence="6 14" id="KW-0255">Endonuclease</keyword>
<dbReference type="Gene3D" id="1.10.10.10">
    <property type="entry name" value="Winged helix-like DNA-binding domain superfamily/Winged helix DNA-binding domain"/>
    <property type="match status" value="1"/>
</dbReference>
<keyword evidence="9 14" id="KW-0460">Magnesium</keyword>
<dbReference type="EC" id="3.1.22.-" evidence="14"/>
<dbReference type="InterPro" id="IPR047417">
    <property type="entry name" value="WHD_MUS81"/>
</dbReference>
<dbReference type="InterPro" id="IPR047416">
    <property type="entry name" value="XPF_nuclease_Mus81"/>
</dbReference>
<feature type="domain" description="ERCC4" evidence="16">
    <location>
        <begin position="317"/>
        <end position="423"/>
    </location>
</feature>
<dbReference type="Gene3D" id="1.10.150.110">
    <property type="entry name" value="DNA polymerase beta, N-terminal domain-like"/>
    <property type="match status" value="1"/>
</dbReference>
<evidence type="ECO:0000256" key="12">
    <source>
        <dbReference type="ARBA" id="ARBA00023242"/>
    </source>
</evidence>
<keyword evidence="12 14" id="KW-0539">Nucleus</keyword>
<evidence type="ECO:0000256" key="7">
    <source>
        <dbReference type="ARBA" id="ARBA00022763"/>
    </source>
</evidence>
<evidence type="ECO:0000256" key="10">
    <source>
        <dbReference type="ARBA" id="ARBA00023172"/>
    </source>
</evidence>
<keyword evidence="13" id="KW-0469">Meiosis</keyword>
<dbReference type="InterPro" id="IPR042530">
    <property type="entry name" value="EME1/EME2_C"/>
</dbReference>
<dbReference type="InterPro" id="IPR036388">
    <property type="entry name" value="WH-like_DNA-bd_sf"/>
</dbReference>
<feature type="compositionally biased region" description="Polar residues" evidence="15">
    <location>
        <begin position="232"/>
        <end position="249"/>
    </location>
</feature>
<dbReference type="InterPro" id="IPR010996">
    <property type="entry name" value="HHH_MUS81"/>
</dbReference>
<dbReference type="EMBL" id="LKEA01000002">
    <property type="protein sequence ID" value="ROW11425.1"/>
    <property type="molecule type" value="Genomic_DNA"/>
</dbReference>
<feature type="region of interest" description="Disordered" evidence="15">
    <location>
        <begin position="81"/>
        <end position="133"/>
    </location>
</feature>
<reference evidence="17 18" key="1">
    <citation type="submission" date="2015-09" db="EMBL/GenBank/DDBJ databases">
        <title>Host preference determinants of Valsa canker pathogens revealed by comparative genomics.</title>
        <authorList>
            <person name="Yin Z."/>
            <person name="Huang L."/>
        </authorList>
    </citation>
    <scope>NUCLEOTIDE SEQUENCE [LARGE SCALE GENOMIC DNA]</scope>
    <source>
        <strain evidence="17 18">03-1</strain>
    </source>
</reference>
<dbReference type="Pfam" id="PF02732">
    <property type="entry name" value="ERCC4"/>
    <property type="match status" value="1"/>
</dbReference>
<dbReference type="Proteomes" id="UP000283895">
    <property type="component" value="Unassembled WGS sequence"/>
</dbReference>
<keyword evidence="18" id="KW-1185">Reference proteome</keyword>
<comment type="cofactor">
    <cofactor evidence="1 14">
        <name>Mg(2+)</name>
        <dbReference type="ChEBI" id="CHEBI:18420"/>
    </cofactor>
</comment>
<dbReference type="InterPro" id="IPR033309">
    <property type="entry name" value="Mus81"/>
</dbReference>
<evidence type="ECO:0000256" key="3">
    <source>
        <dbReference type="ARBA" id="ARBA00010015"/>
    </source>
</evidence>
<dbReference type="GO" id="GO:0005634">
    <property type="term" value="C:nucleus"/>
    <property type="evidence" value="ECO:0007669"/>
    <property type="project" value="UniProtKB-SubCell"/>
</dbReference>
<evidence type="ECO:0000256" key="13">
    <source>
        <dbReference type="ARBA" id="ARBA00023254"/>
    </source>
</evidence>
<dbReference type="FunFam" id="3.40.50.10130:FF:000003">
    <property type="entry name" value="Crossover junction endonuclease MUS81"/>
    <property type="match status" value="1"/>
</dbReference>
<dbReference type="GO" id="GO:0006308">
    <property type="term" value="P:DNA catabolic process"/>
    <property type="evidence" value="ECO:0007669"/>
    <property type="project" value="UniProtKB-UniRule"/>
</dbReference>
<keyword evidence="5 14" id="KW-0479">Metal-binding</keyword>
<dbReference type="GO" id="GO:0003677">
    <property type="term" value="F:DNA binding"/>
    <property type="evidence" value="ECO:0007669"/>
    <property type="project" value="UniProtKB-UniRule"/>
</dbReference>
<dbReference type="PANTHER" id="PTHR13451:SF0">
    <property type="entry name" value="CROSSOVER JUNCTION ENDONUCLEASE MUS81"/>
    <property type="match status" value="1"/>
</dbReference>
<dbReference type="GO" id="GO:0008821">
    <property type="term" value="F:crossover junction DNA endonuclease activity"/>
    <property type="evidence" value="ECO:0007669"/>
    <property type="project" value="UniProtKB-UniRule"/>
</dbReference>
<evidence type="ECO:0000256" key="5">
    <source>
        <dbReference type="ARBA" id="ARBA00022723"/>
    </source>
</evidence>
<dbReference type="SUPFAM" id="SSF52980">
    <property type="entry name" value="Restriction endonuclease-like"/>
    <property type="match status" value="1"/>
</dbReference>
<evidence type="ECO:0000256" key="14">
    <source>
        <dbReference type="RuleBase" id="RU369042"/>
    </source>
</evidence>
<dbReference type="FunFam" id="1.10.150.110:FF:000001">
    <property type="entry name" value="Putative Crossover junction endonuclease MUS81"/>
    <property type="match status" value="1"/>
</dbReference>
<dbReference type="STRING" id="356882.A0A423X675"/>
<keyword evidence="4 14" id="KW-0540">Nuclease</keyword>
<dbReference type="SMART" id="SM00891">
    <property type="entry name" value="ERCC4"/>
    <property type="match status" value="1"/>
</dbReference>
<protein>
    <recommendedName>
        <fullName evidence="14">Crossover junction endonuclease MUS81</fullName>
        <ecNumber evidence="14">3.1.22.-</ecNumber>
    </recommendedName>
</protein>
<evidence type="ECO:0000256" key="2">
    <source>
        <dbReference type="ARBA" id="ARBA00004123"/>
    </source>
</evidence>
<feature type="region of interest" description="Disordered" evidence="15">
    <location>
        <begin position="228"/>
        <end position="265"/>
    </location>
</feature>
<dbReference type="GO" id="GO:0046872">
    <property type="term" value="F:metal ion binding"/>
    <property type="evidence" value="ECO:0007669"/>
    <property type="project" value="UniProtKB-UniRule"/>
</dbReference>
<evidence type="ECO:0000256" key="6">
    <source>
        <dbReference type="ARBA" id="ARBA00022759"/>
    </source>
</evidence>
<proteinExistence type="inferred from homology"/>
<dbReference type="GO" id="GO:0031573">
    <property type="term" value="P:mitotic intra-S DNA damage checkpoint signaling"/>
    <property type="evidence" value="ECO:0007669"/>
    <property type="project" value="TreeGrafter"/>
</dbReference>
<keyword evidence="10 14" id="KW-0233">DNA recombination</keyword>
<dbReference type="SUPFAM" id="SSF47802">
    <property type="entry name" value="DNA polymerase beta, N-terminal domain-like"/>
    <property type="match status" value="1"/>
</dbReference>
<dbReference type="GO" id="GO:0031297">
    <property type="term" value="P:replication fork processing"/>
    <property type="evidence" value="ECO:0007669"/>
    <property type="project" value="UniProtKB-ARBA"/>
</dbReference>
<dbReference type="Gene3D" id="1.10.150.670">
    <property type="entry name" value="Crossover junction endonuclease EME1, DNA-binding domain"/>
    <property type="match status" value="1"/>
</dbReference>
<comment type="caution">
    <text evidence="17">The sequence shown here is derived from an EMBL/GenBank/DDBJ whole genome shotgun (WGS) entry which is preliminary data.</text>
</comment>
<evidence type="ECO:0000313" key="17">
    <source>
        <dbReference type="EMBL" id="ROW11425.1"/>
    </source>
</evidence>
<feature type="compositionally biased region" description="Acidic residues" evidence="15">
    <location>
        <begin position="111"/>
        <end position="120"/>
    </location>
</feature>
<dbReference type="OrthoDB" id="5963188at2759"/>
<dbReference type="InterPro" id="IPR011335">
    <property type="entry name" value="Restrct_endonuc-II-like"/>
</dbReference>
<sequence>MPPPPSDGESANPLLLSWVKEWYDTARERSSKGVTTYRHAYDALRRCPMVFSHPSELQQLKGFGPKLCDRLTAQLEEYCDENGLPMPEHPLRSRKRKGGAKAAGSRANGGLDDDDDDEEAAAPAPKKPRKLKPYVPALRSGAYALVVALSSMPADSGMRMDKPDLIEAAQPYCDSSFTAPSEPGKFYTAWSSMKTLTSKDLVYETGRPTKKYALTDEGWEVAKRIQEARGAGTSQARRNGPTGNPTVSRTPEPARASSSNALTSNLFEDEVPQDDLFIEQEKPDYGDIVTNGPVLPDDSALPTFTTIRLSPGSFSVHLVLDVREIRAKTDRDYMQEELTKKGVRPIMRSMELGDAQWVAKVHDPDLLRRGGAEGDEVVLDYILERKRLDDLIGSIKDGRFREQKFRLKRSGVKHVTYVIEEISLDQAHYSKYEEAVQSAIASTQVVDGFTVKKTQKMDDTIRYLARMTEMLKKRYESQPLRVIPTRVITAQNYRPLLKHLRETQPGANYHITYPAFASLVSKSDLLTLRDVFLKMLMCTRGVTGEKAIQLQKIWKTPYDFVKAFEQCGSGEASRKKRQELVASILGDHAVKSKQIGKALSAKIAEVWAEV</sequence>
<name>A0A423X675_9PEZI</name>
<dbReference type="AlphaFoldDB" id="A0A423X675"/>
<keyword evidence="7 14" id="KW-0227">DNA damage</keyword>
<organism evidence="17 18">
    <name type="scientific">Cytospora schulzeri</name>
    <dbReference type="NCBI Taxonomy" id="448051"/>
    <lineage>
        <taxon>Eukaryota</taxon>
        <taxon>Fungi</taxon>
        <taxon>Dikarya</taxon>
        <taxon>Ascomycota</taxon>
        <taxon>Pezizomycotina</taxon>
        <taxon>Sordariomycetes</taxon>
        <taxon>Sordariomycetidae</taxon>
        <taxon>Diaporthales</taxon>
        <taxon>Cytosporaceae</taxon>
        <taxon>Cytospora</taxon>
    </lineage>
</organism>
<dbReference type="CDD" id="cd21036">
    <property type="entry name" value="WH_MUS81"/>
    <property type="match status" value="1"/>
</dbReference>
<dbReference type="GO" id="GO:0000727">
    <property type="term" value="P:double-strand break repair via break-induced replication"/>
    <property type="evidence" value="ECO:0007669"/>
    <property type="project" value="UniProtKB-UniRule"/>
</dbReference>
<keyword evidence="8 14" id="KW-0378">Hydrolase</keyword>
<dbReference type="Pfam" id="PF14716">
    <property type="entry name" value="HHH_8"/>
    <property type="match status" value="1"/>
</dbReference>
<evidence type="ECO:0000256" key="1">
    <source>
        <dbReference type="ARBA" id="ARBA00001946"/>
    </source>
</evidence>
<dbReference type="CDD" id="cd20074">
    <property type="entry name" value="XPF_nuclease_Mus81"/>
    <property type="match status" value="1"/>
</dbReference>